<dbReference type="AlphaFoldDB" id="A0A6P6NB31"/>
<evidence type="ECO:0000313" key="7">
    <source>
        <dbReference type="RefSeq" id="XP_026105421.1"/>
    </source>
</evidence>
<comment type="caution">
    <text evidence="3">Lacks conserved residue(s) required for the propagation of feature annotation.</text>
</comment>
<dbReference type="InterPro" id="IPR000569">
    <property type="entry name" value="HECT_dom"/>
</dbReference>
<evidence type="ECO:0000256" key="4">
    <source>
        <dbReference type="SAM" id="MobiDB-lite"/>
    </source>
</evidence>
<dbReference type="KEGG" id="caua:113077175"/>
<dbReference type="SUPFAM" id="SSF56204">
    <property type="entry name" value="Hect, E3 ligase catalytic domain"/>
    <property type="match status" value="1"/>
</dbReference>
<evidence type="ECO:0000256" key="2">
    <source>
        <dbReference type="ARBA" id="ARBA00022786"/>
    </source>
</evidence>
<feature type="region of interest" description="Disordered" evidence="4">
    <location>
        <begin position="23"/>
        <end position="42"/>
    </location>
</feature>
<keyword evidence="1" id="KW-0808">Transferase</keyword>
<keyword evidence="2 3" id="KW-0833">Ubl conjugation pathway</keyword>
<evidence type="ECO:0000256" key="3">
    <source>
        <dbReference type="PROSITE-ProRule" id="PRU00104"/>
    </source>
</evidence>
<gene>
    <name evidence="7" type="primary">LOC113077175</name>
</gene>
<dbReference type="Gene3D" id="3.90.1750.10">
    <property type="entry name" value="Hect, E3 ligase catalytic domains"/>
    <property type="match status" value="1"/>
</dbReference>
<evidence type="ECO:0000313" key="6">
    <source>
        <dbReference type="Proteomes" id="UP000515129"/>
    </source>
</evidence>
<protein>
    <submittedName>
        <fullName evidence="7">Uncharacterized protein LOC113077175</fullName>
    </submittedName>
</protein>
<sequence length="758" mass="84850">MDSQREAELQNAARHVVSLLRNALTSESSSPSQMAEGQVQREQVTAGRMIQGQANPGDRVQTTMRLQRPISVASGNSVDQSMARAFPGLFKGRKGFIPTPKKRHARSTPIQFFLLNKSVERTPKASDELLLLQAGLGRRTIIIPEDADHSEISKLLLEMYTKMDSLEGAWMLYKAVGGSGQRKLNIVAPEAEGNTGSYLIKTAGGKGCLYIMLLQNTLDISPLLYSAKEFEKMPKARCAKCFTDMPVQLLAVHVQKCDTDLCIDISDCESEPRDYIQNLEIDTEVPSISTNVEDDHANLRDEFDSSSAVIDVKVPCPVCSALYSEDFIEVHASTCGERIQDRPNIDLEITEQHEDNQNSLTELVSKLKEAIDPTTIFSVCVTREDMFNRGLAQWKRQKKSSPKNPLRVTFIGEPGIDSGALMKEFLTEMMAGIEAKFFEGGNFGKNLKYSITEFQNDNFRTVGEIMAVSITQDGPPPNFFMEWMYNFISTGEINKHQLSKADVTDADLLDLIAKIETADDTALLDLSEGIVACGYTGPLTCERKEDILSAVVLHSCVRILPMLQQMCKGLELYGLHKMVKQNQPLFQPLFVPGHFTKPDADFLTMALLPVLSEVGSVKRQRESRIVNYLQDFIQSLEEEEVSSGRESRGEDDNKKVDETKDRTKENAEQDQITVSSFMQWLTGQGHVPITSAQREKFKIHTEFDHDCQLQYGEHNLCYPLVNACSCTVTLPTRHLGTYTEFLDIMRQAVSNSREFGRS</sequence>
<dbReference type="InterPro" id="IPR035983">
    <property type="entry name" value="Hect_E3_ubiquitin_ligase"/>
</dbReference>
<evidence type="ECO:0000256" key="1">
    <source>
        <dbReference type="ARBA" id="ARBA00022679"/>
    </source>
</evidence>
<dbReference type="OrthoDB" id="8911154at2759"/>
<feature type="region of interest" description="Disordered" evidence="4">
    <location>
        <begin position="640"/>
        <end position="668"/>
    </location>
</feature>
<feature type="compositionally biased region" description="Basic and acidic residues" evidence="4">
    <location>
        <begin position="642"/>
        <end position="667"/>
    </location>
</feature>
<dbReference type="Proteomes" id="UP000515129">
    <property type="component" value="Unplaced"/>
</dbReference>
<proteinExistence type="predicted"/>
<reference evidence="7" key="1">
    <citation type="submission" date="2025-08" db="UniProtKB">
        <authorList>
            <consortium name="RefSeq"/>
        </authorList>
    </citation>
    <scope>IDENTIFICATION</scope>
    <source>
        <strain evidence="7">Wakin</strain>
        <tissue evidence="7">Muscle</tissue>
    </source>
</reference>
<feature type="domain" description="HECT" evidence="5">
    <location>
        <begin position="398"/>
        <end position="429"/>
    </location>
</feature>
<dbReference type="PROSITE" id="PS50237">
    <property type="entry name" value="HECT"/>
    <property type="match status" value="1"/>
</dbReference>
<evidence type="ECO:0000259" key="5">
    <source>
        <dbReference type="PROSITE" id="PS50237"/>
    </source>
</evidence>
<dbReference type="RefSeq" id="XP_026105421.1">
    <property type="nucleotide sequence ID" value="XM_026249636.1"/>
</dbReference>
<keyword evidence="6" id="KW-1185">Reference proteome</keyword>
<dbReference type="GO" id="GO:0004842">
    <property type="term" value="F:ubiquitin-protein transferase activity"/>
    <property type="evidence" value="ECO:0007669"/>
    <property type="project" value="InterPro"/>
</dbReference>
<name>A0A6P6NB31_CARAU</name>
<dbReference type="GeneID" id="113077175"/>
<accession>A0A6P6NB31</accession>
<organism evidence="6 7">
    <name type="scientific">Carassius auratus</name>
    <name type="common">Goldfish</name>
    <dbReference type="NCBI Taxonomy" id="7957"/>
    <lineage>
        <taxon>Eukaryota</taxon>
        <taxon>Metazoa</taxon>
        <taxon>Chordata</taxon>
        <taxon>Craniata</taxon>
        <taxon>Vertebrata</taxon>
        <taxon>Euteleostomi</taxon>
        <taxon>Actinopterygii</taxon>
        <taxon>Neopterygii</taxon>
        <taxon>Teleostei</taxon>
        <taxon>Ostariophysi</taxon>
        <taxon>Cypriniformes</taxon>
        <taxon>Cyprinidae</taxon>
        <taxon>Cyprininae</taxon>
        <taxon>Carassius</taxon>
    </lineage>
</organism>